<sequence length="244" mass="26384">MNTTSSFDFKNWLRSHPNPKMRNLFVILKRARATGIPTPSFYNKALYGLLTILRNGIETLSRLLVYTPAFKGRVSKCGHSLYLYSGLPLVTGPLKIALGNDCRVSGHTTFSARTTPHPNPAIHPELIVGSNVDIGWQVTIAVAEKVEIQDNVRIAGRCQLFGYSGHPLNARQRAEGAPDEDHRIGSIVLEQDVWLATGVTVQTGVTIGQGTIVAAGSVVTNDLPANVIAAGCPAKVVRHIDQTI</sequence>
<dbReference type="RefSeq" id="WP_124939961.1">
    <property type="nucleotide sequence ID" value="NZ_CP033577.1"/>
</dbReference>
<keyword evidence="1 4" id="KW-0808">Transferase</keyword>
<dbReference type="InterPro" id="IPR001451">
    <property type="entry name" value="Hexapep"/>
</dbReference>
<dbReference type="PROSITE" id="PS00101">
    <property type="entry name" value="HEXAPEP_TRANSFERASES"/>
    <property type="match status" value="1"/>
</dbReference>
<dbReference type="InterPro" id="IPR018357">
    <property type="entry name" value="Hexapep_transf_CS"/>
</dbReference>
<dbReference type="InterPro" id="IPR011004">
    <property type="entry name" value="Trimer_LpxA-like_sf"/>
</dbReference>
<dbReference type="SUPFAM" id="SSF51161">
    <property type="entry name" value="Trimeric LpxA-like enzymes"/>
    <property type="match status" value="1"/>
</dbReference>
<organism evidence="4 5">
    <name type="scientific">Vibrio mediterranei</name>
    <dbReference type="NCBI Taxonomy" id="689"/>
    <lineage>
        <taxon>Bacteria</taxon>
        <taxon>Pseudomonadati</taxon>
        <taxon>Pseudomonadota</taxon>
        <taxon>Gammaproteobacteria</taxon>
        <taxon>Vibrionales</taxon>
        <taxon>Vibrionaceae</taxon>
        <taxon>Vibrio</taxon>
    </lineage>
</organism>
<gene>
    <name evidence="4" type="ORF">ECB94_03060</name>
</gene>
<dbReference type="PANTHER" id="PTHR23416:SF78">
    <property type="entry name" value="LIPOPOLYSACCHARIDE BIOSYNTHESIS O-ACETYL TRANSFERASE WBBJ-RELATED"/>
    <property type="match status" value="1"/>
</dbReference>
<dbReference type="CDD" id="cd04647">
    <property type="entry name" value="LbH_MAT_like"/>
    <property type="match status" value="1"/>
</dbReference>
<dbReference type="Gene3D" id="2.160.10.10">
    <property type="entry name" value="Hexapeptide repeat proteins"/>
    <property type="match status" value="1"/>
</dbReference>
<dbReference type="EMBL" id="CP033577">
    <property type="protein sequence ID" value="AYV20340.1"/>
    <property type="molecule type" value="Genomic_DNA"/>
</dbReference>
<keyword evidence="2" id="KW-0677">Repeat</keyword>
<evidence type="ECO:0000313" key="5">
    <source>
        <dbReference type="Proteomes" id="UP000279760"/>
    </source>
</evidence>
<evidence type="ECO:0000256" key="1">
    <source>
        <dbReference type="ARBA" id="ARBA00022679"/>
    </source>
</evidence>
<dbReference type="Pfam" id="PF00132">
    <property type="entry name" value="Hexapep"/>
    <property type="match status" value="1"/>
</dbReference>
<name>A0A3G4V6J0_9VIBR</name>
<dbReference type="GO" id="GO:0016746">
    <property type="term" value="F:acyltransferase activity"/>
    <property type="evidence" value="ECO:0007669"/>
    <property type="project" value="UniProtKB-KW"/>
</dbReference>
<protein>
    <submittedName>
        <fullName evidence="4">Acyltransferase</fullName>
    </submittedName>
</protein>
<reference evidence="4 5" key="1">
    <citation type="submission" date="2018-11" db="EMBL/GenBank/DDBJ databases">
        <title>Complete Genome Sequence of Vbrio mediterranei 117-T6: a Potential Pathogen Bacteria Isolated from the Conchocelis of Pyropia.</title>
        <authorList>
            <person name="Liu Q."/>
        </authorList>
    </citation>
    <scope>NUCLEOTIDE SEQUENCE [LARGE SCALE GENOMIC DNA]</scope>
    <source>
        <strain evidence="4 5">117-T6</strain>
    </source>
</reference>
<evidence type="ECO:0000313" key="4">
    <source>
        <dbReference type="EMBL" id="AYV20340.1"/>
    </source>
</evidence>
<dbReference type="Proteomes" id="UP000279760">
    <property type="component" value="Chromosome 1"/>
</dbReference>
<dbReference type="PANTHER" id="PTHR23416">
    <property type="entry name" value="SIALIC ACID SYNTHASE-RELATED"/>
    <property type="match status" value="1"/>
</dbReference>
<evidence type="ECO:0000256" key="3">
    <source>
        <dbReference type="ARBA" id="ARBA00023315"/>
    </source>
</evidence>
<evidence type="ECO:0000256" key="2">
    <source>
        <dbReference type="ARBA" id="ARBA00022737"/>
    </source>
</evidence>
<dbReference type="AlphaFoldDB" id="A0A3G4V6J0"/>
<proteinExistence type="predicted"/>
<accession>A0A3G4V6J0</accession>
<keyword evidence="3 4" id="KW-0012">Acyltransferase</keyword>
<dbReference type="InterPro" id="IPR051159">
    <property type="entry name" value="Hexapeptide_acetyltransf"/>
</dbReference>